<sequence>MQRVRLGILSALLMLAAASAAFVPSVWAQEAARPRSKAPADARLAFVGIADGAKLPGKFLVRFALSGMEVVPAGQNQPNAGHHHILIDTDLPPLDQPIPSDFNHLHLGSGQTEIEITLPPGRHTLQLLFADHDHVPHDPPVMSPRITVEVTEEADEKPRVASPPGARVFFVDLVDGATIPTRSIIRFGAEGVALSPAGTRHPNGGHHHLLIDTELPPLDREIPSDFNHVHFGRGQTEAEVTLPPGEHTLQLLMGDHDHVPHDPPLMSPRIRVRVVEGDQVATATPTTRPDGKPVLTPAPPDAAVYFIYPRDGDVIFPNTTVRFGLRNMGVAPAGVAKPNTGHHHLIVNAPTPPLDEAIPADLNHIHLGGGQTERRITLPRGEHTLQLIFTDENHVPHDPPILSERIRVTVAPGGRRPEKRR</sequence>
<dbReference type="EMBL" id="JBHSLU010000040">
    <property type="protein sequence ID" value="MFC5506354.1"/>
    <property type="molecule type" value="Genomic_DNA"/>
</dbReference>
<feature type="domain" description="DUF4399" evidence="2">
    <location>
        <begin position="61"/>
        <end position="150"/>
    </location>
</feature>
<dbReference type="RefSeq" id="WP_245282286.1">
    <property type="nucleotide sequence ID" value="NZ_JBHSLU010000040.1"/>
</dbReference>
<accession>A0ABW0P123</accession>
<dbReference type="Proteomes" id="UP001596060">
    <property type="component" value="Unassembled WGS sequence"/>
</dbReference>
<evidence type="ECO:0000313" key="4">
    <source>
        <dbReference type="Proteomes" id="UP001596060"/>
    </source>
</evidence>
<proteinExistence type="predicted"/>
<dbReference type="InterPro" id="IPR025512">
    <property type="entry name" value="DUF4399"/>
</dbReference>
<evidence type="ECO:0000256" key="1">
    <source>
        <dbReference type="SAM" id="SignalP"/>
    </source>
</evidence>
<dbReference type="Pfam" id="PF14347">
    <property type="entry name" value="DUF4399"/>
    <property type="match status" value="3"/>
</dbReference>
<protein>
    <submittedName>
        <fullName evidence="3">DUF4399 domain-containing protein</fullName>
    </submittedName>
</protein>
<evidence type="ECO:0000259" key="2">
    <source>
        <dbReference type="Pfam" id="PF14347"/>
    </source>
</evidence>
<keyword evidence="4" id="KW-1185">Reference proteome</keyword>
<gene>
    <name evidence="3" type="ORF">ACFPN9_13910</name>
</gene>
<name>A0ABW0P123_9HYPH</name>
<organism evidence="3 4">
    <name type="scientific">Bosea massiliensis</name>
    <dbReference type="NCBI Taxonomy" id="151419"/>
    <lineage>
        <taxon>Bacteria</taxon>
        <taxon>Pseudomonadati</taxon>
        <taxon>Pseudomonadota</taxon>
        <taxon>Alphaproteobacteria</taxon>
        <taxon>Hyphomicrobiales</taxon>
        <taxon>Boseaceae</taxon>
        <taxon>Bosea</taxon>
    </lineage>
</organism>
<comment type="caution">
    <text evidence="3">The sequence shown here is derived from an EMBL/GenBank/DDBJ whole genome shotgun (WGS) entry which is preliminary data.</text>
</comment>
<feature type="chain" id="PRO_5046950304" evidence="1">
    <location>
        <begin position="29"/>
        <end position="421"/>
    </location>
</feature>
<feature type="signal peptide" evidence="1">
    <location>
        <begin position="1"/>
        <end position="28"/>
    </location>
</feature>
<reference evidence="4" key="1">
    <citation type="journal article" date="2019" name="Int. J. Syst. Evol. Microbiol.">
        <title>The Global Catalogue of Microorganisms (GCM) 10K type strain sequencing project: providing services to taxonomists for standard genome sequencing and annotation.</title>
        <authorList>
            <consortium name="The Broad Institute Genomics Platform"/>
            <consortium name="The Broad Institute Genome Sequencing Center for Infectious Disease"/>
            <person name="Wu L."/>
            <person name="Ma J."/>
        </authorList>
    </citation>
    <scope>NUCLEOTIDE SEQUENCE [LARGE SCALE GENOMIC DNA]</scope>
    <source>
        <strain evidence="4">CCUG 43117</strain>
    </source>
</reference>
<feature type="domain" description="DUF4399" evidence="2">
    <location>
        <begin position="321"/>
        <end position="410"/>
    </location>
</feature>
<evidence type="ECO:0000313" key="3">
    <source>
        <dbReference type="EMBL" id="MFC5506354.1"/>
    </source>
</evidence>
<feature type="domain" description="DUF4399" evidence="2">
    <location>
        <begin position="185"/>
        <end position="274"/>
    </location>
</feature>
<keyword evidence="1" id="KW-0732">Signal</keyword>